<dbReference type="PROSITE" id="PS50004">
    <property type="entry name" value="C2"/>
    <property type="match status" value="1"/>
</dbReference>
<sequence>MLKVSAKKVKTVMFYLDADQGRITWESKKGGLSKHSPDYGLCIENIKEIRAGPDARNYREQFKIGSDAEVRWLTLVYTVEGKYKTLHVVALTKDVMDMWLSTLTQLYDVRQELMNGLGNPETRELIWEKSYWRHADNDVDQKINFSDVERMCKLLNIRSPREDLLARFEAANTLGDGYLDFSDFQRFVKLLKARPEIEKLYHDTRGHREFDLSVFVTFMRNSQKNVSTPLILTLDAFSTFLCSADNAVFFDQPNLIWHDMTRPLPDYFISSSHNTYLLGSQLIGASTVEGYIRALLQSCRSVELDIYDGDIEPCVYHGKTLTTKVSVREICEAIAKYAFISSPYPIIISAEIHCGLPQQEKLAEIMKEVFGDTLIQAPLGDNFDFQCLPSPKDLMGKVMLKAKNLYVSQTQQMQSKDVTVDAESSATETTSASDSEALRRLESEVKYEIKQEVSDLKYEFKKVGKIVDRVRRRSNSSGVEKNVETPKVKMSLALVGLLVYTVGVKCRGINKKEHYKPEHLFSLSEKTANKIIKQSVHDIIKHNRTHLVRIYPNGTRLNSSNYEPHRFWASGAQLVAINWQTTDLGYMINHAMFQRNGRCGYVLKPKALRDNDKSLLAIRTKHVIDVTIISAQQLPCLRDERGRDIIENSFIDPFVEVSVHVPEWTHSPFLPENPPVYSPGTSGSAVTPSSGRTVTYKTSVVKNNGFNPTWEQTLSVPFDCVGDMMDLVFLKFEVKHDGVEHNDSLALYCVPLGSLQQGYRHLPLHDSQLSQYLFSTLFIHTSIRTLS</sequence>
<feature type="domain" description="PI-PLC Y-box" evidence="8">
    <location>
        <begin position="494"/>
        <end position="609"/>
    </location>
</feature>
<dbReference type="InterPro" id="IPR011992">
    <property type="entry name" value="EF-hand-dom_pair"/>
</dbReference>
<dbReference type="SUPFAM" id="SSF51695">
    <property type="entry name" value="PLC-like phosphodiesterases"/>
    <property type="match status" value="1"/>
</dbReference>
<dbReference type="PROSITE" id="PS50222">
    <property type="entry name" value="EF_HAND_2"/>
    <property type="match status" value="1"/>
</dbReference>
<evidence type="ECO:0000256" key="4">
    <source>
        <dbReference type="ARBA" id="ARBA00023098"/>
    </source>
</evidence>
<keyword evidence="2 6" id="KW-0378">Hydrolase</keyword>
<dbReference type="Pfam" id="PF00168">
    <property type="entry name" value="C2"/>
    <property type="match status" value="1"/>
</dbReference>
<comment type="catalytic activity">
    <reaction evidence="6">
        <text>a 1,2-diacyl-sn-glycero-3-phospho-(1D-myo-inositol-4,5-bisphosphate) + H2O = 1D-myo-inositol 1,4,5-trisphosphate + a 1,2-diacyl-sn-glycerol + H(+)</text>
        <dbReference type="Rhea" id="RHEA:33179"/>
        <dbReference type="ChEBI" id="CHEBI:15377"/>
        <dbReference type="ChEBI" id="CHEBI:15378"/>
        <dbReference type="ChEBI" id="CHEBI:17815"/>
        <dbReference type="ChEBI" id="CHEBI:58456"/>
        <dbReference type="ChEBI" id="CHEBI:203600"/>
        <dbReference type="EC" id="3.1.4.11"/>
    </reaction>
</comment>
<dbReference type="InterPro" id="IPR002048">
    <property type="entry name" value="EF_hand_dom"/>
</dbReference>
<dbReference type="Proteomes" id="UP000076798">
    <property type="component" value="Unassembled WGS sequence"/>
</dbReference>
<dbReference type="GO" id="GO:0048015">
    <property type="term" value="P:phosphatidylinositol-mediated signaling"/>
    <property type="evidence" value="ECO:0007669"/>
    <property type="project" value="TreeGrafter"/>
</dbReference>
<dbReference type="GO" id="GO:0051209">
    <property type="term" value="P:release of sequestered calcium ion into cytosol"/>
    <property type="evidence" value="ECO:0007669"/>
    <property type="project" value="TreeGrafter"/>
</dbReference>
<proteinExistence type="predicted"/>
<dbReference type="CDD" id="cd08598">
    <property type="entry name" value="PI-PLC1c_yeast"/>
    <property type="match status" value="1"/>
</dbReference>
<dbReference type="SMART" id="SM00148">
    <property type="entry name" value="PLCXc"/>
    <property type="match status" value="1"/>
</dbReference>
<dbReference type="EMBL" id="KV428008">
    <property type="protein sequence ID" value="KZT43280.1"/>
    <property type="molecule type" value="Genomic_DNA"/>
</dbReference>
<evidence type="ECO:0000256" key="6">
    <source>
        <dbReference type="RuleBase" id="RU361133"/>
    </source>
</evidence>
<dbReference type="InterPro" id="IPR000909">
    <property type="entry name" value="PLipase_C_PInositol-sp_X_dom"/>
</dbReference>
<dbReference type="Gene3D" id="3.20.20.190">
    <property type="entry name" value="Phosphatidylinositol (PI) phosphodiesterase"/>
    <property type="match status" value="1"/>
</dbReference>
<evidence type="ECO:0000256" key="3">
    <source>
        <dbReference type="ARBA" id="ARBA00022963"/>
    </source>
</evidence>
<accession>A0A166I167</accession>
<evidence type="ECO:0000313" key="11">
    <source>
        <dbReference type="Proteomes" id="UP000076798"/>
    </source>
</evidence>
<organism evidence="10 11">
    <name type="scientific">Sistotremastrum suecicum HHB10207 ss-3</name>
    <dbReference type="NCBI Taxonomy" id="1314776"/>
    <lineage>
        <taxon>Eukaryota</taxon>
        <taxon>Fungi</taxon>
        <taxon>Dikarya</taxon>
        <taxon>Basidiomycota</taxon>
        <taxon>Agaricomycotina</taxon>
        <taxon>Agaricomycetes</taxon>
        <taxon>Sistotremastrales</taxon>
        <taxon>Sistotremastraceae</taxon>
        <taxon>Sistotremastrum</taxon>
    </lineage>
</organism>
<dbReference type="PANTHER" id="PTHR10336:SF36">
    <property type="entry name" value="1-PHOSPHATIDYLINOSITOL 4,5-BISPHOSPHATE PHOSPHODIESTERASE BETA-4"/>
    <property type="match status" value="1"/>
</dbReference>
<evidence type="ECO:0000256" key="1">
    <source>
        <dbReference type="ARBA" id="ARBA00012368"/>
    </source>
</evidence>
<evidence type="ECO:0000259" key="8">
    <source>
        <dbReference type="PROSITE" id="PS50008"/>
    </source>
</evidence>
<dbReference type="Pfam" id="PF00388">
    <property type="entry name" value="PI-PLC-X"/>
    <property type="match status" value="1"/>
</dbReference>
<dbReference type="GO" id="GO:0016042">
    <property type="term" value="P:lipid catabolic process"/>
    <property type="evidence" value="ECO:0007669"/>
    <property type="project" value="UniProtKB-KW"/>
</dbReference>
<keyword evidence="3 6" id="KW-0442">Lipid degradation</keyword>
<dbReference type="GO" id="GO:0004435">
    <property type="term" value="F:phosphatidylinositol-4,5-bisphosphate phospholipase C activity"/>
    <property type="evidence" value="ECO:0007669"/>
    <property type="project" value="UniProtKB-EC"/>
</dbReference>
<dbReference type="STRING" id="1314776.A0A166I167"/>
<dbReference type="InterPro" id="IPR001711">
    <property type="entry name" value="PLipase_C_Pinositol-sp_Y"/>
</dbReference>
<dbReference type="OrthoDB" id="269822at2759"/>
<dbReference type="PRINTS" id="PR00390">
    <property type="entry name" value="PHPHLIPASEC"/>
</dbReference>
<dbReference type="SUPFAM" id="SSF50729">
    <property type="entry name" value="PH domain-like"/>
    <property type="match status" value="1"/>
</dbReference>
<dbReference type="GO" id="GO:0005509">
    <property type="term" value="F:calcium ion binding"/>
    <property type="evidence" value="ECO:0007669"/>
    <property type="project" value="InterPro"/>
</dbReference>
<dbReference type="SMART" id="SM00149">
    <property type="entry name" value="PLCYc"/>
    <property type="match status" value="1"/>
</dbReference>
<evidence type="ECO:0000256" key="5">
    <source>
        <dbReference type="ARBA" id="ARBA00023224"/>
    </source>
</evidence>
<evidence type="ECO:0000259" key="7">
    <source>
        <dbReference type="PROSITE" id="PS50004"/>
    </source>
</evidence>
<dbReference type="CDD" id="cd13360">
    <property type="entry name" value="PH_PLC_fungal"/>
    <property type="match status" value="1"/>
</dbReference>
<feature type="domain" description="C2" evidence="7">
    <location>
        <begin position="604"/>
        <end position="766"/>
    </location>
</feature>
<dbReference type="SMART" id="SM00239">
    <property type="entry name" value="C2"/>
    <property type="match status" value="1"/>
</dbReference>
<reference evidence="10 11" key="1">
    <citation type="journal article" date="2016" name="Mol. Biol. Evol.">
        <title>Comparative Genomics of Early-Diverging Mushroom-Forming Fungi Provides Insights into the Origins of Lignocellulose Decay Capabilities.</title>
        <authorList>
            <person name="Nagy L.G."/>
            <person name="Riley R."/>
            <person name="Tritt A."/>
            <person name="Adam C."/>
            <person name="Daum C."/>
            <person name="Floudas D."/>
            <person name="Sun H."/>
            <person name="Yadav J.S."/>
            <person name="Pangilinan J."/>
            <person name="Larsson K.H."/>
            <person name="Matsuura K."/>
            <person name="Barry K."/>
            <person name="Labutti K."/>
            <person name="Kuo R."/>
            <person name="Ohm R.A."/>
            <person name="Bhattacharya S.S."/>
            <person name="Shirouzu T."/>
            <person name="Yoshinaga Y."/>
            <person name="Martin F.M."/>
            <person name="Grigoriev I.V."/>
            <person name="Hibbett D.S."/>
        </authorList>
    </citation>
    <scope>NUCLEOTIDE SEQUENCE [LARGE SCALE GENOMIC DNA]</scope>
    <source>
        <strain evidence="10 11">HHB10207 ss-3</strain>
    </source>
</reference>
<dbReference type="AlphaFoldDB" id="A0A166I167"/>
<dbReference type="InterPro" id="IPR035892">
    <property type="entry name" value="C2_domain_sf"/>
</dbReference>
<dbReference type="InterPro" id="IPR000008">
    <property type="entry name" value="C2_dom"/>
</dbReference>
<dbReference type="Gene3D" id="1.10.238.10">
    <property type="entry name" value="EF-hand"/>
    <property type="match status" value="1"/>
</dbReference>
<dbReference type="InterPro" id="IPR011993">
    <property type="entry name" value="PH-like_dom_sf"/>
</dbReference>
<dbReference type="CDD" id="cd00275">
    <property type="entry name" value="C2_PLC_like"/>
    <property type="match status" value="1"/>
</dbReference>
<keyword evidence="5" id="KW-0807">Transducer</keyword>
<dbReference type="EC" id="3.1.4.11" evidence="1 6"/>
<dbReference type="PROSITE" id="PS50007">
    <property type="entry name" value="PIPLC_X_DOMAIN"/>
    <property type="match status" value="1"/>
</dbReference>
<dbReference type="InterPro" id="IPR001192">
    <property type="entry name" value="PI-PLC_fam"/>
</dbReference>
<dbReference type="InterPro" id="IPR017946">
    <property type="entry name" value="PLC-like_Pdiesterase_TIM-brl"/>
</dbReference>
<dbReference type="PANTHER" id="PTHR10336">
    <property type="entry name" value="PHOSPHOINOSITIDE-SPECIFIC PHOSPHOLIPASE C FAMILY PROTEIN"/>
    <property type="match status" value="1"/>
</dbReference>
<evidence type="ECO:0000259" key="9">
    <source>
        <dbReference type="PROSITE" id="PS50222"/>
    </source>
</evidence>
<dbReference type="Gene3D" id="2.60.40.150">
    <property type="entry name" value="C2 domain"/>
    <property type="match status" value="1"/>
</dbReference>
<gene>
    <name evidence="10" type="ORF">SISSUDRAFT_1068900</name>
</gene>
<keyword evidence="4 6" id="KW-0443">Lipid metabolism</keyword>
<dbReference type="PROSITE" id="PS50008">
    <property type="entry name" value="PIPLC_Y_DOMAIN"/>
    <property type="match status" value="1"/>
</dbReference>
<keyword evidence="11" id="KW-1185">Reference proteome</keyword>
<dbReference type="Gene3D" id="2.30.29.30">
    <property type="entry name" value="Pleckstrin-homology domain (PH domain)/Phosphotyrosine-binding domain (PTB)"/>
    <property type="match status" value="1"/>
</dbReference>
<dbReference type="Pfam" id="PF00387">
    <property type="entry name" value="PI-PLC-Y"/>
    <property type="match status" value="1"/>
</dbReference>
<feature type="domain" description="EF-hand" evidence="9">
    <location>
        <begin position="159"/>
        <end position="194"/>
    </location>
</feature>
<evidence type="ECO:0000256" key="2">
    <source>
        <dbReference type="ARBA" id="ARBA00022801"/>
    </source>
</evidence>
<evidence type="ECO:0000313" key="10">
    <source>
        <dbReference type="EMBL" id="KZT43280.1"/>
    </source>
</evidence>
<name>A0A166I167_9AGAM</name>
<dbReference type="SUPFAM" id="SSF49562">
    <property type="entry name" value="C2 domain (Calcium/lipid-binding domain, CaLB)"/>
    <property type="match status" value="1"/>
</dbReference>
<dbReference type="SUPFAM" id="SSF47473">
    <property type="entry name" value="EF-hand"/>
    <property type="match status" value="1"/>
</dbReference>
<protein>
    <recommendedName>
        <fullName evidence="1 6">Phosphoinositide phospholipase C</fullName>
        <ecNumber evidence="1 6">3.1.4.11</ecNumber>
    </recommendedName>
</protein>
<dbReference type="InterPro" id="IPR037755">
    <property type="entry name" value="Plc1_PH"/>
</dbReference>